<accession>A0A836C2R2</accession>
<reference evidence="4" key="1">
    <citation type="journal article" date="2020" name="bioRxiv">
        <title>Comparative genomics of Chlamydomonas.</title>
        <authorList>
            <person name="Craig R.J."/>
            <person name="Hasan A.R."/>
            <person name="Ness R.W."/>
            <person name="Keightley P.D."/>
        </authorList>
    </citation>
    <scope>NUCLEOTIDE SEQUENCE</scope>
    <source>
        <strain evidence="4">CCAP 11/70</strain>
    </source>
</reference>
<evidence type="ECO:0008006" key="6">
    <source>
        <dbReference type="Google" id="ProtNLM"/>
    </source>
</evidence>
<dbReference type="GO" id="GO:0003735">
    <property type="term" value="F:structural constituent of ribosome"/>
    <property type="evidence" value="ECO:0007669"/>
    <property type="project" value="InterPro"/>
</dbReference>
<dbReference type="Gene3D" id="2.40.50.140">
    <property type="entry name" value="Nucleic acid-binding proteins"/>
    <property type="match status" value="1"/>
</dbReference>
<dbReference type="SUPFAM" id="SSF50249">
    <property type="entry name" value="Nucleic acid-binding proteins"/>
    <property type="match status" value="1"/>
</dbReference>
<keyword evidence="5" id="KW-1185">Reference proteome</keyword>
<evidence type="ECO:0000256" key="1">
    <source>
        <dbReference type="ARBA" id="ARBA00010254"/>
    </source>
</evidence>
<sequence>MQSSVLRTQAFRPAAVSRRGAVQVRAVQDIKGVVVSAKTSKTVVVETERLATDVRYGARRKVTTRYQCHDESGSLNVGDIVRCSGTRPLSKTKRFVVAEVLRKAD</sequence>
<dbReference type="PANTHER" id="PTHR10744">
    <property type="entry name" value="40S RIBOSOMAL PROTEIN S11 FAMILY MEMBER"/>
    <property type="match status" value="1"/>
</dbReference>
<keyword evidence="2" id="KW-0689">Ribosomal protein</keyword>
<dbReference type="EMBL" id="JAEHOE010000017">
    <property type="protein sequence ID" value="KAG2496884.1"/>
    <property type="molecule type" value="Genomic_DNA"/>
</dbReference>
<gene>
    <name evidence="4" type="ORF">HYH03_005283</name>
</gene>
<comment type="caution">
    <text evidence="4">The sequence shown here is derived from an EMBL/GenBank/DDBJ whole genome shotgun (WGS) entry which is preliminary data.</text>
</comment>
<evidence type="ECO:0000256" key="2">
    <source>
        <dbReference type="ARBA" id="ARBA00022980"/>
    </source>
</evidence>
<name>A0A836C2R2_9CHLO</name>
<proteinExistence type="inferred from homology"/>
<dbReference type="CDD" id="cd00364">
    <property type="entry name" value="Ribosomal_uS17"/>
    <property type="match status" value="1"/>
</dbReference>
<evidence type="ECO:0000313" key="5">
    <source>
        <dbReference type="Proteomes" id="UP000612055"/>
    </source>
</evidence>
<keyword evidence="3" id="KW-0687">Ribonucleoprotein</keyword>
<dbReference type="InterPro" id="IPR012340">
    <property type="entry name" value="NA-bd_OB-fold"/>
</dbReference>
<dbReference type="AlphaFoldDB" id="A0A836C2R2"/>
<dbReference type="GO" id="GO:0006412">
    <property type="term" value="P:translation"/>
    <property type="evidence" value="ECO:0007669"/>
    <property type="project" value="InterPro"/>
</dbReference>
<dbReference type="GO" id="GO:0005840">
    <property type="term" value="C:ribosome"/>
    <property type="evidence" value="ECO:0007669"/>
    <property type="project" value="UniProtKB-KW"/>
</dbReference>
<dbReference type="PRINTS" id="PR00973">
    <property type="entry name" value="RIBOSOMALS17"/>
</dbReference>
<dbReference type="GO" id="GO:1990904">
    <property type="term" value="C:ribonucleoprotein complex"/>
    <property type="evidence" value="ECO:0007669"/>
    <property type="project" value="UniProtKB-KW"/>
</dbReference>
<dbReference type="OrthoDB" id="274752at2759"/>
<comment type="similarity">
    <text evidence="1">Belongs to the universal ribosomal protein uS17 family.</text>
</comment>
<evidence type="ECO:0000256" key="3">
    <source>
        <dbReference type="ARBA" id="ARBA00023274"/>
    </source>
</evidence>
<protein>
    <recommendedName>
        <fullName evidence="6">30S ribosomal protein S17, chloroplastic</fullName>
    </recommendedName>
</protein>
<dbReference type="GO" id="GO:0005739">
    <property type="term" value="C:mitochondrion"/>
    <property type="evidence" value="ECO:0007669"/>
    <property type="project" value="TreeGrafter"/>
</dbReference>
<organism evidence="4 5">
    <name type="scientific">Edaphochlamys debaryana</name>
    <dbReference type="NCBI Taxonomy" id="47281"/>
    <lineage>
        <taxon>Eukaryota</taxon>
        <taxon>Viridiplantae</taxon>
        <taxon>Chlorophyta</taxon>
        <taxon>core chlorophytes</taxon>
        <taxon>Chlorophyceae</taxon>
        <taxon>CS clade</taxon>
        <taxon>Chlamydomonadales</taxon>
        <taxon>Chlamydomonadales incertae sedis</taxon>
        <taxon>Edaphochlamys</taxon>
    </lineage>
</organism>
<evidence type="ECO:0000313" key="4">
    <source>
        <dbReference type="EMBL" id="KAG2496884.1"/>
    </source>
</evidence>
<dbReference type="Proteomes" id="UP000612055">
    <property type="component" value="Unassembled WGS sequence"/>
</dbReference>
<dbReference type="PANTHER" id="PTHR10744:SF1">
    <property type="entry name" value="SMALL RIBOSOMAL SUBUNIT PROTEIN US17M"/>
    <property type="match status" value="1"/>
</dbReference>
<dbReference type="Pfam" id="PF00366">
    <property type="entry name" value="Ribosomal_S17"/>
    <property type="match status" value="1"/>
</dbReference>
<dbReference type="InterPro" id="IPR000266">
    <property type="entry name" value="Ribosomal_uS17"/>
</dbReference>